<reference evidence="2" key="1">
    <citation type="submission" date="2021-06" db="EMBL/GenBank/DDBJ databases">
        <title>Parelaphostrongylus tenuis whole genome reference sequence.</title>
        <authorList>
            <person name="Garwood T.J."/>
            <person name="Larsen P.A."/>
            <person name="Fountain-Jones N.M."/>
            <person name="Garbe J.R."/>
            <person name="Macchietto M.G."/>
            <person name="Kania S.A."/>
            <person name="Gerhold R.W."/>
            <person name="Richards J.E."/>
            <person name="Wolf T.M."/>
        </authorList>
    </citation>
    <scope>NUCLEOTIDE SEQUENCE</scope>
    <source>
        <strain evidence="2">MNPRO001-30</strain>
        <tissue evidence="2">Meninges</tissue>
    </source>
</reference>
<feature type="compositionally biased region" description="Polar residues" evidence="1">
    <location>
        <begin position="99"/>
        <end position="109"/>
    </location>
</feature>
<gene>
    <name evidence="2" type="ORF">KIN20_006436</name>
</gene>
<dbReference type="AlphaFoldDB" id="A0AAD5QFZ0"/>
<sequence length="456" mass="51883">MRVLKVIHRRMVLRESSSNFKDKDSEVQDISEGSSQTDEKSITEKMDVDKVSGQDDTEAKAEMPERKEDVDEAKDQSATEAKAEVPKRRSSTRHAATPQAENKTPTRVATSGRKVKAVSTIKKKNEENESAPESVGDGDNSSIVEEKDSSNRKSMRPRSRRSNVKDSVKTELSTPSSQKKGRRSAKLDVGIPNENNDDRQEASDDAKKKVDTSDKDSSRRSFRRRSAKQLVKIEDTPKSDARSGSSSKKQNKISVEKESAESQEGDTPRRRKKGGDPEVMKKSDRSSKTIFKKEKESKQRSHDPYDIETEMEKHPEPLKNIQMEVQSFGEVKYAKVGSGKYERTEKTAELRVGNLADMTPRTKQRKSLADLTPGRKRPALLWLEAIQHLNLDEAGSQSKMLRTPWKWKKMRFKIALQKRRQIQLLQNPGLDLLESAEHRPRHQCLHLNVHILRYLS</sequence>
<feature type="compositionally biased region" description="Basic residues" evidence="1">
    <location>
        <begin position="153"/>
        <end position="162"/>
    </location>
</feature>
<accession>A0AAD5QFZ0</accession>
<keyword evidence="3" id="KW-1185">Reference proteome</keyword>
<evidence type="ECO:0000313" key="3">
    <source>
        <dbReference type="Proteomes" id="UP001196413"/>
    </source>
</evidence>
<protein>
    <submittedName>
        <fullName evidence="2">Uncharacterized protein</fullName>
    </submittedName>
</protein>
<feature type="compositionally biased region" description="Basic and acidic residues" evidence="1">
    <location>
        <begin position="37"/>
        <end position="87"/>
    </location>
</feature>
<dbReference type="Proteomes" id="UP001196413">
    <property type="component" value="Unassembled WGS sequence"/>
</dbReference>
<feature type="compositionally biased region" description="Basic and acidic residues" evidence="1">
    <location>
        <begin position="231"/>
        <end position="241"/>
    </location>
</feature>
<evidence type="ECO:0000313" key="2">
    <source>
        <dbReference type="EMBL" id="KAJ1350608.1"/>
    </source>
</evidence>
<comment type="caution">
    <text evidence="2">The sequence shown here is derived from an EMBL/GenBank/DDBJ whole genome shotgun (WGS) entry which is preliminary data.</text>
</comment>
<evidence type="ECO:0000256" key="1">
    <source>
        <dbReference type="SAM" id="MobiDB-lite"/>
    </source>
</evidence>
<proteinExistence type="predicted"/>
<feature type="compositionally biased region" description="Basic and acidic residues" evidence="1">
    <location>
        <begin position="274"/>
        <end position="311"/>
    </location>
</feature>
<organism evidence="2 3">
    <name type="scientific">Parelaphostrongylus tenuis</name>
    <name type="common">Meningeal worm</name>
    <dbReference type="NCBI Taxonomy" id="148309"/>
    <lineage>
        <taxon>Eukaryota</taxon>
        <taxon>Metazoa</taxon>
        <taxon>Ecdysozoa</taxon>
        <taxon>Nematoda</taxon>
        <taxon>Chromadorea</taxon>
        <taxon>Rhabditida</taxon>
        <taxon>Rhabditina</taxon>
        <taxon>Rhabditomorpha</taxon>
        <taxon>Strongyloidea</taxon>
        <taxon>Metastrongylidae</taxon>
        <taxon>Parelaphostrongylus</taxon>
    </lineage>
</organism>
<feature type="region of interest" description="Disordered" evidence="1">
    <location>
        <begin position="12"/>
        <end position="311"/>
    </location>
</feature>
<feature type="compositionally biased region" description="Basic and acidic residues" evidence="1">
    <location>
        <begin position="196"/>
        <end position="219"/>
    </location>
</feature>
<name>A0AAD5QFZ0_PARTN</name>
<dbReference type="EMBL" id="JAHQIW010000900">
    <property type="protein sequence ID" value="KAJ1350608.1"/>
    <property type="molecule type" value="Genomic_DNA"/>
</dbReference>